<evidence type="ECO:0000313" key="2">
    <source>
        <dbReference type="EMBL" id="KAK9158311.1"/>
    </source>
</evidence>
<name>A0AAP0KTG7_9MAGN</name>
<organism evidence="2 3">
    <name type="scientific">Stephania cephalantha</name>
    <dbReference type="NCBI Taxonomy" id="152367"/>
    <lineage>
        <taxon>Eukaryota</taxon>
        <taxon>Viridiplantae</taxon>
        <taxon>Streptophyta</taxon>
        <taxon>Embryophyta</taxon>
        <taxon>Tracheophyta</taxon>
        <taxon>Spermatophyta</taxon>
        <taxon>Magnoliopsida</taxon>
        <taxon>Ranunculales</taxon>
        <taxon>Menispermaceae</taxon>
        <taxon>Menispermoideae</taxon>
        <taxon>Cissampelideae</taxon>
        <taxon>Stephania</taxon>
    </lineage>
</organism>
<feature type="region of interest" description="Disordered" evidence="1">
    <location>
        <begin position="34"/>
        <end position="98"/>
    </location>
</feature>
<dbReference type="EMBL" id="JBBNAG010000002">
    <property type="protein sequence ID" value="KAK9158311.1"/>
    <property type="molecule type" value="Genomic_DNA"/>
</dbReference>
<comment type="caution">
    <text evidence="2">The sequence shown here is derived from an EMBL/GenBank/DDBJ whole genome shotgun (WGS) entry which is preliminary data.</text>
</comment>
<dbReference type="Proteomes" id="UP001419268">
    <property type="component" value="Unassembled WGS sequence"/>
</dbReference>
<dbReference type="AlphaFoldDB" id="A0AAP0KTG7"/>
<protein>
    <submittedName>
        <fullName evidence="2">Uncharacterized protein</fullName>
    </submittedName>
</protein>
<evidence type="ECO:0000313" key="3">
    <source>
        <dbReference type="Proteomes" id="UP001419268"/>
    </source>
</evidence>
<evidence type="ECO:0000256" key="1">
    <source>
        <dbReference type="SAM" id="MobiDB-lite"/>
    </source>
</evidence>
<proteinExistence type="predicted"/>
<keyword evidence="3" id="KW-1185">Reference proteome</keyword>
<gene>
    <name evidence="2" type="ORF">Scep_004885</name>
</gene>
<accession>A0AAP0KTG7</accession>
<reference evidence="2 3" key="1">
    <citation type="submission" date="2024-01" db="EMBL/GenBank/DDBJ databases">
        <title>Genome assemblies of Stephania.</title>
        <authorList>
            <person name="Yang L."/>
        </authorList>
    </citation>
    <scope>NUCLEOTIDE SEQUENCE [LARGE SCALE GENOMIC DNA]</scope>
    <source>
        <strain evidence="2">JXDWG</strain>
        <tissue evidence="2">Leaf</tissue>
    </source>
</reference>
<sequence length="167" mass="18489">MSPACSKSTAISSVCLATSDICTPFPLPRSVERRIRAAPKSKSGEKKITANNNKMNRKDANPKQPEVVLIVSSSSDELEEEPKSSNNSNDETLDDDHHHYHHRMDRNTVSNGVGASCCFPANRIRKIIRSEGADFRTTQETMFLINKATVSTSFHSFVLLLRSLGLI</sequence>